<evidence type="ECO:0000256" key="4">
    <source>
        <dbReference type="ARBA" id="ARBA00011738"/>
    </source>
</evidence>
<dbReference type="STRING" id="1110502.TMO_3250"/>
<keyword evidence="7 15" id="KW-0963">Cytoplasm</keyword>
<evidence type="ECO:0000256" key="1">
    <source>
        <dbReference type="ARBA" id="ARBA00002634"/>
    </source>
</evidence>
<keyword evidence="9 15" id="KW-0808">Transferase</keyword>
<comment type="similarity">
    <text evidence="3 15 17">Belongs to the RNA methyltransferase TrmD family.</text>
</comment>
<keyword evidence="10 15" id="KW-0949">S-adenosyl-L-methionine</keyword>
<comment type="subcellular location">
    <subcellularLocation>
        <location evidence="2 15 17">Cytoplasm</location>
    </subcellularLocation>
</comment>
<dbReference type="PIRSF" id="PIRSF000386">
    <property type="entry name" value="tRNA_mtase"/>
    <property type="match status" value="1"/>
</dbReference>
<dbReference type="EC" id="2.1.1.228" evidence="5 15"/>
<sequence>MSGPAAGDGIEDGRGESPWSAEILTLYPEMFPGPLGHSLAGRALDRGLWKLGVTQLRDYGLGRHRAVDDTPSGGGPGMVMRADVLAPAIDAAIEKCPGHALIYLTPRGQPLTQSRIRRLAAGPGVIVLCGRFEGVDQRLLDARPFEEICLGDFILSGGELAALVMIDACVRLLPGVMGAHASQAEESFEDDLLEYPHYTRPDVWEGRAVPEVLTSGHHERIRAWRQDRAEAVTRERRPDLWARREARRRGSGGGT</sequence>
<dbReference type="EMBL" id="CP003236">
    <property type="protein sequence ID" value="AFK55088.1"/>
    <property type="molecule type" value="Genomic_DNA"/>
</dbReference>
<accession>I3TQQ0</accession>
<evidence type="ECO:0000256" key="11">
    <source>
        <dbReference type="ARBA" id="ARBA00022694"/>
    </source>
</evidence>
<dbReference type="GO" id="GO:0052906">
    <property type="term" value="F:tRNA (guanine(37)-N1)-methyltransferase activity"/>
    <property type="evidence" value="ECO:0007669"/>
    <property type="project" value="UniProtKB-UniRule"/>
</dbReference>
<keyword evidence="20" id="KW-1185">Reference proteome</keyword>
<dbReference type="InterPro" id="IPR023148">
    <property type="entry name" value="tRNA_m1G_MeTrfase_C_sf"/>
</dbReference>
<evidence type="ECO:0000256" key="14">
    <source>
        <dbReference type="ARBA" id="ARBA00047783"/>
    </source>
</evidence>
<comment type="catalytic activity">
    <reaction evidence="14 15 17">
        <text>guanosine(37) in tRNA + S-adenosyl-L-methionine = N(1)-methylguanosine(37) in tRNA + S-adenosyl-L-homocysteine + H(+)</text>
        <dbReference type="Rhea" id="RHEA:36899"/>
        <dbReference type="Rhea" id="RHEA-COMP:10145"/>
        <dbReference type="Rhea" id="RHEA-COMP:10147"/>
        <dbReference type="ChEBI" id="CHEBI:15378"/>
        <dbReference type="ChEBI" id="CHEBI:57856"/>
        <dbReference type="ChEBI" id="CHEBI:59789"/>
        <dbReference type="ChEBI" id="CHEBI:73542"/>
        <dbReference type="ChEBI" id="CHEBI:74269"/>
        <dbReference type="EC" id="2.1.1.228"/>
    </reaction>
</comment>
<organism evidence="19 20">
    <name type="scientific">Tistrella mobilis (strain KA081020-065)</name>
    <dbReference type="NCBI Taxonomy" id="1110502"/>
    <lineage>
        <taxon>Bacteria</taxon>
        <taxon>Pseudomonadati</taxon>
        <taxon>Pseudomonadota</taxon>
        <taxon>Alphaproteobacteria</taxon>
        <taxon>Geminicoccales</taxon>
        <taxon>Geminicoccaceae</taxon>
        <taxon>Tistrella</taxon>
    </lineage>
</organism>
<dbReference type="KEGG" id="tmo:TMO_3250"/>
<reference evidence="19 20" key="1">
    <citation type="journal article" date="2012" name="J. Am. Chem. Soc.">
        <title>Bacterial biosynthesis and maturation of the didemnin anti-cancer agents.</title>
        <authorList>
            <person name="Xu Y."/>
            <person name="Kersten R.D."/>
            <person name="Nam S.J."/>
            <person name="Lu L."/>
            <person name="Al-Suwailem A.M."/>
            <person name="Zheng H."/>
            <person name="Fenical W."/>
            <person name="Dorrestein P.C."/>
            <person name="Moore B.S."/>
            <person name="Qian P.Y."/>
        </authorList>
    </citation>
    <scope>NUCLEOTIDE SEQUENCE [LARGE SCALE GENOMIC DNA]</scope>
    <source>
        <strain evidence="19 20">KA081020-065</strain>
    </source>
</reference>
<dbReference type="Proteomes" id="UP000005258">
    <property type="component" value="Chromosome"/>
</dbReference>
<feature type="binding site" evidence="15 16">
    <location>
        <position position="130"/>
    </location>
    <ligand>
        <name>S-adenosyl-L-methionine</name>
        <dbReference type="ChEBI" id="CHEBI:59789"/>
    </ligand>
</feature>
<keyword evidence="11 15" id="KW-0819">tRNA processing</keyword>
<evidence type="ECO:0000256" key="16">
    <source>
        <dbReference type="PIRSR" id="PIRSR000386-1"/>
    </source>
</evidence>
<name>I3TQQ0_TISMK</name>
<dbReference type="InterPro" id="IPR016009">
    <property type="entry name" value="tRNA_MeTrfase_TRMD/TRM10"/>
</dbReference>
<dbReference type="HOGENOM" id="CLU_047363_0_1_5"/>
<dbReference type="GO" id="GO:0002939">
    <property type="term" value="P:tRNA N1-guanine methylation"/>
    <property type="evidence" value="ECO:0007669"/>
    <property type="project" value="TreeGrafter"/>
</dbReference>
<dbReference type="InterPro" id="IPR002649">
    <property type="entry name" value="tRNA_m1G_MeTrfase_TrmD"/>
</dbReference>
<dbReference type="HAMAP" id="MF_00605">
    <property type="entry name" value="TrmD"/>
    <property type="match status" value="1"/>
</dbReference>
<evidence type="ECO:0000256" key="15">
    <source>
        <dbReference type="HAMAP-Rule" id="MF_00605"/>
    </source>
</evidence>
<dbReference type="PANTHER" id="PTHR46417">
    <property type="entry name" value="TRNA (GUANINE-N(1)-)-METHYLTRANSFERASE"/>
    <property type="match status" value="1"/>
</dbReference>
<feature type="domain" description="tRNA methyltransferase TRMD/TRM10-type" evidence="18">
    <location>
        <begin position="22"/>
        <end position="242"/>
    </location>
</feature>
<dbReference type="GO" id="GO:0005829">
    <property type="term" value="C:cytosol"/>
    <property type="evidence" value="ECO:0007669"/>
    <property type="project" value="TreeGrafter"/>
</dbReference>
<gene>
    <name evidence="15 19" type="primary">trmD</name>
    <name evidence="19" type="ordered locus">TMO_3250</name>
</gene>
<dbReference type="PATRIC" id="fig|1110502.3.peg.3332"/>
<dbReference type="AlphaFoldDB" id="I3TQQ0"/>
<dbReference type="NCBIfam" id="TIGR00088">
    <property type="entry name" value="trmD"/>
    <property type="match status" value="1"/>
</dbReference>
<evidence type="ECO:0000313" key="20">
    <source>
        <dbReference type="Proteomes" id="UP000005258"/>
    </source>
</evidence>
<comment type="subunit">
    <text evidence="4 15 17">Homodimer.</text>
</comment>
<evidence type="ECO:0000313" key="19">
    <source>
        <dbReference type="EMBL" id="AFK55088.1"/>
    </source>
</evidence>
<evidence type="ECO:0000259" key="18">
    <source>
        <dbReference type="Pfam" id="PF01746"/>
    </source>
</evidence>
<dbReference type="RefSeq" id="WP_014746765.1">
    <property type="nucleotide sequence ID" value="NC_017956.1"/>
</dbReference>
<evidence type="ECO:0000256" key="5">
    <source>
        <dbReference type="ARBA" id="ARBA00012807"/>
    </source>
</evidence>
<dbReference type="Gene3D" id="3.40.1280.10">
    <property type="match status" value="1"/>
</dbReference>
<dbReference type="InterPro" id="IPR029028">
    <property type="entry name" value="Alpha/beta_knot_MTases"/>
</dbReference>
<dbReference type="CDD" id="cd18080">
    <property type="entry name" value="TrmD-like"/>
    <property type="match status" value="1"/>
</dbReference>
<dbReference type="PANTHER" id="PTHR46417:SF1">
    <property type="entry name" value="TRNA (GUANINE-N(1)-)-METHYLTRANSFERASE"/>
    <property type="match status" value="1"/>
</dbReference>
<evidence type="ECO:0000256" key="17">
    <source>
        <dbReference type="RuleBase" id="RU003464"/>
    </source>
</evidence>
<evidence type="ECO:0000256" key="9">
    <source>
        <dbReference type="ARBA" id="ARBA00022679"/>
    </source>
</evidence>
<evidence type="ECO:0000256" key="8">
    <source>
        <dbReference type="ARBA" id="ARBA00022603"/>
    </source>
</evidence>
<dbReference type="Pfam" id="PF01746">
    <property type="entry name" value="tRNA_m1G_MT"/>
    <property type="match status" value="1"/>
</dbReference>
<dbReference type="NCBIfam" id="NF000648">
    <property type="entry name" value="PRK00026.1"/>
    <property type="match status" value="1"/>
</dbReference>
<evidence type="ECO:0000256" key="7">
    <source>
        <dbReference type="ARBA" id="ARBA00022490"/>
    </source>
</evidence>
<feature type="binding site" evidence="15 16">
    <location>
        <begin position="150"/>
        <end position="155"/>
    </location>
    <ligand>
        <name>S-adenosyl-L-methionine</name>
        <dbReference type="ChEBI" id="CHEBI:59789"/>
    </ligand>
</feature>
<evidence type="ECO:0000256" key="3">
    <source>
        <dbReference type="ARBA" id="ARBA00007630"/>
    </source>
</evidence>
<dbReference type="Gene3D" id="1.10.1270.20">
    <property type="entry name" value="tRNA(m1g37)methyltransferase, domain 2"/>
    <property type="match status" value="1"/>
</dbReference>
<comment type="function">
    <text evidence="1 15 17">Specifically methylates guanosine-37 in various tRNAs.</text>
</comment>
<dbReference type="InterPro" id="IPR029026">
    <property type="entry name" value="tRNA_m1G_MTases_N"/>
</dbReference>
<evidence type="ECO:0000256" key="12">
    <source>
        <dbReference type="ARBA" id="ARBA00029736"/>
    </source>
</evidence>
<evidence type="ECO:0000256" key="6">
    <source>
        <dbReference type="ARBA" id="ARBA00014679"/>
    </source>
</evidence>
<keyword evidence="8 15" id="KW-0489">Methyltransferase</keyword>
<evidence type="ECO:0000256" key="10">
    <source>
        <dbReference type="ARBA" id="ARBA00022691"/>
    </source>
</evidence>
<evidence type="ECO:0000256" key="13">
    <source>
        <dbReference type="ARBA" id="ARBA00033392"/>
    </source>
</evidence>
<dbReference type="eggNOG" id="COG0336">
    <property type="taxonomic scope" value="Bacteria"/>
</dbReference>
<protein>
    <recommendedName>
        <fullName evidence="6 15">tRNA (guanine-N(1)-)-methyltransferase</fullName>
        <ecNumber evidence="5 15">2.1.1.228</ecNumber>
    </recommendedName>
    <alternativeName>
        <fullName evidence="12 15">M1G-methyltransferase</fullName>
    </alternativeName>
    <alternativeName>
        <fullName evidence="13 15">tRNA [GM37] methyltransferase</fullName>
    </alternativeName>
</protein>
<dbReference type="SUPFAM" id="SSF75217">
    <property type="entry name" value="alpha/beta knot"/>
    <property type="match status" value="1"/>
</dbReference>
<proteinExistence type="inferred from homology"/>
<evidence type="ECO:0000256" key="2">
    <source>
        <dbReference type="ARBA" id="ARBA00004496"/>
    </source>
</evidence>